<dbReference type="EMBL" id="AMZH03012693">
    <property type="protein sequence ID" value="RRT50567.1"/>
    <property type="molecule type" value="Genomic_DNA"/>
</dbReference>
<feature type="compositionally biased region" description="Low complexity" evidence="1">
    <location>
        <begin position="11"/>
        <end position="20"/>
    </location>
</feature>
<evidence type="ECO:0000256" key="1">
    <source>
        <dbReference type="SAM" id="MobiDB-lite"/>
    </source>
</evidence>
<accession>A0A426YFW9</accession>
<dbReference type="Proteomes" id="UP000287651">
    <property type="component" value="Unassembled WGS sequence"/>
</dbReference>
<gene>
    <name evidence="2" type="ORF">B296_00027872</name>
</gene>
<organism evidence="2 3">
    <name type="scientific">Ensete ventricosum</name>
    <name type="common">Abyssinian banana</name>
    <name type="synonym">Musa ensete</name>
    <dbReference type="NCBI Taxonomy" id="4639"/>
    <lineage>
        <taxon>Eukaryota</taxon>
        <taxon>Viridiplantae</taxon>
        <taxon>Streptophyta</taxon>
        <taxon>Embryophyta</taxon>
        <taxon>Tracheophyta</taxon>
        <taxon>Spermatophyta</taxon>
        <taxon>Magnoliopsida</taxon>
        <taxon>Liliopsida</taxon>
        <taxon>Zingiberales</taxon>
        <taxon>Musaceae</taxon>
        <taxon>Ensete</taxon>
    </lineage>
</organism>
<feature type="compositionally biased region" description="Basic residues" evidence="1">
    <location>
        <begin position="54"/>
        <end position="65"/>
    </location>
</feature>
<evidence type="ECO:0000313" key="2">
    <source>
        <dbReference type="EMBL" id="RRT50567.1"/>
    </source>
</evidence>
<feature type="compositionally biased region" description="Basic and acidic residues" evidence="1">
    <location>
        <begin position="31"/>
        <end position="48"/>
    </location>
</feature>
<proteinExistence type="predicted"/>
<reference evidence="2 3" key="1">
    <citation type="journal article" date="2014" name="Agronomy (Basel)">
        <title>A Draft Genome Sequence for Ensete ventricosum, the Drought-Tolerant Tree Against Hunger.</title>
        <authorList>
            <person name="Harrison J."/>
            <person name="Moore K.A."/>
            <person name="Paszkiewicz K."/>
            <person name="Jones T."/>
            <person name="Grant M."/>
            <person name="Ambacheew D."/>
            <person name="Muzemil S."/>
            <person name="Studholme D.J."/>
        </authorList>
    </citation>
    <scope>NUCLEOTIDE SEQUENCE [LARGE SCALE GENOMIC DNA]</scope>
</reference>
<feature type="region of interest" description="Disordered" evidence="1">
    <location>
        <begin position="1"/>
        <end position="91"/>
    </location>
</feature>
<dbReference type="AlphaFoldDB" id="A0A426YFW9"/>
<evidence type="ECO:0000313" key="3">
    <source>
        <dbReference type="Proteomes" id="UP000287651"/>
    </source>
</evidence>
<comment type="caution">
    <text evidence="2">The sequence shown here is derived from an EMBL/GenBank/DDBJ whole genome shotgun (WGS) entry which is preliminary data.</text>
</comment>
<name>A0A426YFW9_ENSVE</name>
<protein>
    <submittedName>
        <fullName evidence="2">Uncharacterized protein</fullName>
    </submittedName>
</protein>
<sequence length="187" mass="20766">MSRHHYSNLIVAPVPTEPTAAPSPPKVQEIPQKEATRKALEAFGKHPAEAPSSQRKKAKVPGRHKSCCEGTKLKSRAAEGKKPAAQVEETPTPKARLKSVKELCSAHPGVNSRDYHIIRVSSQLERAPDASLEVDLFEMGLVRMCRVSLEYDYKLALARLRVRYPDLEVGDPFKLLLEDSNVSMTDE</sequence>